<comment type="caution">
    <text evidence="2">The sequence shown here is derived from an EMBL/GenBank/DDBJ whole genome shotgun (WGS) entry which is preliminary data.</text>
</comment>
<dbReference type="Proteomes" id="UP000597613">
    <property type="component" value="Unassembled WGS sequence"/>
</dbReference>
<evidence type="ECO:0000313" key="3">
    <source>
        <dbReference type="Proteomes" id="UP000597613"/>
    </source>
</evidence>
<dbReference type="InterPro" id="IPR041519">
    <property type="entry name" value="HEPN_RiboL-PSP"/>
</dbReference>
<dbReference type="RefSeq" id="WP_187504663.1">
    <property type="nucleotide sequence ID" value="NZ_CP162536.1"/>
</dbReference>
<sequence>MSKPYSENELYDQLASDRTWRVKEISDLKNAIRTADTAGQRVLLRSLVAIAYAHWEGHIRYSSYKYLLHISLRKLPLASLEKQFLKNFFYSQFNSQAHSSLKAKGELIDKIMSSDAIRYARVNEDLINTKSNLNFETFSEICAVCGLDPGSFAEEENFVDVILLKRRNAIAHGEETFVDLDDLDDLSDRTIKLMRRFSDDLSNRATLKSYLVSAV</sequence>
<evidence type="ECO:0000259" key="1">
    <source>
        <dbReference type="Pfam" id="PF18735"/>
    </source>
</evidence>
<reference evidence="2 3" key="1">
    <citation type="submission" date="2020-08" db="EMBL/GenBank/DDBJ databases">
        <title>Putative novel bacterial strains isolated from necrotic wheat leaf tissues caused by Xanthomonas translucens.</title>
        <authorList>
            <person name="Tambong J.T."/>
        </authorList>
    </citation>
    <scope>NUCLEOTIDE SEQUENCE [LARGE SCALE GENOMIC DNA]</scope>
    <source>
        <strain evidence="3">DOAB 1063</strain>
    </source>
</reference>
<name>A0ABR7ARF1_9SPHN</name>
<proteinExistence type="predicted"/>
<gene>
    <name evidence="2" type="ORF">H8S47_15320</name>
</gene>
<evidence type="ECO:0000313" key="2">
    <source>
        <dbReference type="EMBL" id="MBC3943044.1"/>
    </source>
</evidence>
<keyword evidence="3" id="KW-1185">Reference proteome</keyword>
<dbReference type="Pfam" id="PF18735">
    <property type="entry name" value="HEPN_RiboL-PSP"/>
    <property type="match status" value="1"/>
</dbReference>
<protein>
    <recommendedName>
        <fullName evidence="1">RiboL-PSP-HEPN domain-containing protein</fullName>
    </recommendedName>
</protein>
<dbReference type="EMBL" id="JACONT010000038">
    <property type="protein sequence ID" value="MBC3943044.1"/>
    <property type="molecule type" value="Genomic_DNA"/>
</dbReference>
<organism evidence="2 3">
    <name type="scientific">Sphingomonas albertensis</name>
    <dbReference type="NCBI Taxonomy" id="2762591"/>
    <lineage>
        <taxon>Bacteria</taxon>
        <taxon>Pseudomonadati</taxon>
        <taxon>Pseudomonadota</taxon>
        <taxon>Alphaproteobacteria</taxon>
        <taxon>Sphingomonadales</taxon>
        <taxon>Sphingomonadaceae</taxon>
        <taxon>Sphingomonas</taxon>
    </lineage>
</organism>
<accession>A0ABR7ARF1</accession>
<feature type="domain" description="RiboL-PSP-HEPN" evidence="1">
    <location>
        <begin position="16"/>
        <end position="203"/>
    </location>
</feature>